<comment type="caution">
    <text evidence="2">The sequence shown here is derived from an EMBL/GenBank/DDBJ whole genome shotgun (WGS) entry which is preliminary data.</text>
</comment>
<organism evidence="2 3">
    <name type="scientific">Tilletia horrida</name>
    <dbReference type="NCBI Taxonomy" id="155126"/>
    <lineage>
        <taxon>Eukaryota</taxon>
        <taxon>Fungi</taxon>
        <taxon>Dikarya</taxon>
        <taxon>Basidiomycota</taxon>
        <taxon>Ustilaginomycotina</taxon>
        <taxon>Exobasidiomycetes</taxon>
        <taxon>Tilletiales</taxon>
        <taxon>Tilletiaceae</taxon>
        <taxon>Tilletia</taxon>
    </lineage>
</organism>
<evidence type="ECO:0000256" key="1">
    <source>
        <dbReference type="SAM" id="MobiDB-lite"/>
    </source>
</evidence>
<dbReference type="EMBL" id="JAPDMQ010000012">
    <property type="protein sequence ID" value="KAK0540510.1"/>
    <property type="molecule type" value="Genomic_DNA"/>
</dbReference>
<evidence type="ECO:0000313" key="2">
    <source>
        <dbReference type="EMBL" id="KAK0540510.1"/>
    </source>
</evidence>
<dbReference type="PANTHER" id="PTHR33606">
    <property type="entry name" value="PROTEIN YCII"/>
    <property type="match status" value="1"/>
</dbReference>
<dbReference type="AlphaFoldDB" id="A0AAN6GI65"/>
<accession>A0AAN6GI65</accession>
<dbReference type="PANTHER" id="PTHR33606:SF3">
    <property type="entry name" value="PROTEIN YCII"/>
    <property type="match status" value="1"/>
</dbReference>
<dbReference type="InterPro" id="IPR051807">
    <property type="entry name" value="Sec-metab_biosynth-assoc"/>
</dbReference>
<gene>
    <name evidence="2" type="ORF">OC842_000445</name>
</gene>
<dbReference type="SUPFAM" id="SSF54909">
    <property type="entry name" value="Dimeric alpha+beta barrel"/>
    <property type="match status" value="1"/>
</dbReference>
<keyword evidence="3" id="KW-1185">Reference proteome</keyword>
<feature type="region of interest" description="Disordered" evidence="1">
    <location>
        <begin position="262"/>
        <end position="287"/>
    </location>
</feature>
<name>A0AAN6GI65_9BASI</name>
<evidence type="ECO:0008006" key="4">
    <source>
        <dbReference type="Google" id="ProtNLM"/>
    </source>
</evidence>
<sequence>MFAARRASVRTLAAAASVAEPTALRLPRIAAVPARHLASAAAGVTAPFPTASDAAAAVAAAAASGSSSSSSTSSAAAAAAAESSSPSPSPSSSSASAFAADPYAGPGPWADAALPSSPAARPLNRYIIIAEDFSDKGALARRIEVRERHLEHARRGKMAGRIELGGALLRRDFTEIGHDEPALYSMGGSVMIVRGESLEDVRQRLSQDEYILNGVWDISKLRVYPLVQAMESTLTQIKVPPPQPRPEPTEAQVRAAAEAAVKAAAAEQQEQAAAGEAQQQQQQQASLLELREQQQQIRNSRAKLTLSALRKAAQAQSAARAAAATTATAAAP</sequence>
<protein>
    <recommendedName>
        <fullName evidence="4">YCII-related domain-containing protein</fullName>
    </recommendedName>
</protein>
<evidence type="ECO:0000313" key="3">
    <source>
        <dbReference type="Proteomes" id="UP001176521"/>
    </source>
</evidence>
<dbReference type="InterPro" id="IPR011008">
    <property type="entry name" value="Dimeric_a/b-barrel"/>
</dbReference>
<proteinExistence type="predicted"/>
<reference evidence="2" key="1">
    <citation type="journal article" date="2023" name="PhytoFront">
        <title>Draft Genome Resources of Seven Strains of Tilletia horrida, Causal Agent of Kernel Smut of Rice.</title>
        <authorList>
            <person name="Khanal S."/>
            <person name="Antony Babu S."/>
            <person name="Zhou X.G."/>
        </authorList>
    </citation>
    <scope>NUCLEOTIDE SEQUENCE</scope>
    <source>
        <strain evidence="2">TX3</strain>
    </source>
</reference>
<dbReference type="Gene3D" id="3.30.70.1060">
    <property type="entry name" value="Dimeric alpha+beta barrel"/>
    <property type="match status" value="1"/>
</dbReference>
<dbReference type="Proteomes" id="UP001176521">
    <property type="component" value="Unassembled WGS sequence"/>
</dbReference>